<dbReference type="Gene3D" id="3.90.180.10">
    <property type="entry name" value="Medium-chain alcohol dehydrogenases, catalytic domain"/>
    <property type="match status" value="1"/>
</dbReference>
<sequence>MLKVGEQVFGLAYGEAYMEYITIYTRRPVHKPNGFSRKDCADMLETWITATQSLYPTRYYNSGFISTLLRRSGLVNGPKQLTASGSILHVLVISLNLCS</sequence>
<dbReference type="SUPFAM" id="SSF50129">
    <property type="entry name" value="GroES-like"/>
    <property type="match status" value="1"/>
</dbReference>
<keyword evidence="2" id="KW-1185">Reference proteome</keyword>
<evidence type="ECO:0000313" key="1">
    <source>
        <dbReference type="EMBL" id="KAF2494009.1"/>
    </source>
</evidence>
<name>A0A6A6QPD7_9PEZI</name>
<reference evidence="1" key="1">
    <citation type="journal article" date="2020" name="Stud. Mycol.">
        <title>101 Dothideomycetes genomes: a test case for predicting lifestyles and emergence of pathogens.</title>
        <authorList>
            <person name="Haridas S."/>
            <person name="Albert R."/>
            <person name="Binder M."/>
            <person name="Bloem J."/>
            <person name="Labutti K."/>
            <person name="Salamov A."/>
            <person name="Andreopoulos B."/>
            <person name="Baker S."/>
            <person name="Barry K."/>
            <person name="Bills G."/>
            <person name="Bluhm B."/>
            <person name="Cannon C."/>
            <person name="Castanera R."/>
            <person name="Culley D."/>
            <person name="Daum C."/>
            <person name="Ezra D."/>
            <person name="Gonzalez J."/>
            <person name="Henrissat B."/>
            <person name="Kuo A."/>
            <person name="Liang C."/>
            <person name="Lipzen A."/>
            <person name="Lutzoni F."/>
            <person name="Magnuson J."/>
            <person name="Mondo S."/>
            <person name="Nolan M."/>
            <person name="Ohm R."/>
            <person name="Pangilinan J."/>
            <person name="Park H.-J."/>
            <person name="Ramirez L."/>
            <person name="Alfaro M."/>
            <person name="Sun H."/>
            <person name="Tritt A."/>
            <person name="Yoshinaga Y."/>
            <person name="Zwiers L.-H."/>
            <person name="Turgeon B."/>
            <person name="Goodwin S."/>
            <person name="Spatafora J."/>
            <person name="Crous P."/>
            <person name="Grigoriev I."/>
        </authorList>
    </citation>
    <scope>NUCLEOTIDE SEQUENCE</scope>
    <source>
        <strain evidence="1">CBS 269.34</strain>
    </source>
</reference>
<dbReference type="InterPro" id="IPR011032">
    <property type="entry name" value="GroES-like_sf"/>
</dbReference>
<dbReference type="AlphaFoldDB" id="A0A6A6QPD7"/>
<dbReference type="EMBL" id="MU004191">
    <property type="protein sequence ID" value="KAF2494009.1"/>
    <property type="molecule type" value="Genomic_DNA"/>
</dbReference>
<dbReference type="Proteomes" id="UP000799750">
    <property type="component" value="Unassembled WGS sequence"/>
</dbReference>
<protein>
    <submittedName>
        <fullName evidence="1">Uncharacterized protein</fullName>
    </submittedName>
</protein>
<accession>A0A6A6QPD7</accession>
<dbReference type="Gene3D" id="3.40.50.720">
    <property type="entry name" value="NAD(P)-binding Rossmann-like Domain"/>
    <property type="match status" value="1"/>
</dbReference>
<proteinExistence type="predicted"/>
<dbReference type="OrthoDB" id="203908at2759"/>
<evidence type="ECO:0000313" key="2">
    <source>
        <dbReference type="Proteomes" id="UP000799750"/>
    </source>
</evidence>
<organism evidence="1 2">
    <name type="scientific">Lophium mytilinum</name>
    <dbReference type="NCBI Taxonomy" id="390894"/>
    <lineage>
        <taxon>Eukaryota</taxon>
        <taxon>Fungi</taxon>
        <taxon>Dikarya</taxon>
        <taxon>Ascomycota</taxon>
        <taxon>Pezizomycotina</taxon>
        <taxon>Dothideomycetes</taxon>
        <taxon>Pleosporomycetidae</taxon>
        <taxon>Mytilinidiales</taxon>
        <taxon>Mytilinidiaceae</taxon>
        <taxon>Lophium</taxon>
    </lineage>
</organism>
<gene>
    <name evidence="1" type="ORF">BU16DRAFT_528173</name>
</gene>